<dbReference type="EMBL" id="JBAMIC010000024">
    <property type="protein sequence ID" value="KAK7090248.1"/>
    <property type="molecule type" value="Genomic_DNA"/>
</dbReference>
<dbReference type="PROSITE" id="PS50057">
    <property type="entry name" value="FERM_3"/>
    <property type="match status" value="1"/>
</dbReference>
<evidence type="ECO:0000313" key="9">
    <source>
        <dbReference type="Proteomes" id="UP001374579"/>
    </source>
</evidence>
<dbReference type="Pfam" id="PF00373">
    <property type="entry name" value="FERM_M"/>
    <property type="match status" value="1"/>
</dbReference>
<evidence type="ECO:0000256" key="1">
    <source>
        <dbReference type="ARBA" id="ARBA00004496"/>
    </source>
</evidence>
<dbReference type="SUPFAM" id="SSF47031">
    <property type="entry name" value="Second domain of FERM"/>
    <property type="match status" value="1"/>
</dbReference>
<dbReference type="PANTHER" id="PTHR22692:SF33">
    <property type="entry name" value="MYOSIN"/>
    <property type="match status" value="1"/>
</dbReference>
<dbReference type="InterPro" id="IPR035963">
    <property type="entry name" value="FERM_2"/>
</dbReference>
<evidence type="ECO:0000313" key="8">
    <source>
        <dbReference type="EMBL" id="KAK7090248.1"/>
    </source>
</evidence>
<gene>
    <name evidence="8" type="ORF">V1264_010070</name>
</gene>
<dbReference type="PANTHER" id="PTHR22692">
    <property type="entry name" value="MYOSIN VII, XV"/>
    <property type="match status" value="1"/>
</dbReference>
<dbReference type="CDD" id="cd14473">
    <property type="entry name" value="FERM_B-lobe"/>
    <property type="match status" value="1"/>
</dbReference>
<dbReference type="InterPro" id="IPR029071">
    <property type="entry name" value="Ubiquitin-like_domsf"/>
</dbReference>
<proteinExistence type="inferred from homology"/>
<keyword evidence="5" id="KW-0009">Actin-binding</keyword>
<dbReference type="GO" id="GO:0005856">
    <property type="term" value="C:cytoskeleton"/>
    <property type="evidence" value="ECO:0007669"/>
    <property type="project" value="InterPro"/>
</dbReference>
<evidence type="ECO:0000256" key="2">
    <source>
        <dbReference type="ARBA" id="ARBA00008314"/>
    </source>
</evidence>
<dbReference type="PROSITE" id="PS51016">
    <property type="entry name" value="MYTH4"/>
    <property type="match status" value="1"/>
</dbReference>
<dbReference type="GO" id="GO:0005524">
    <property type="term" value="F:ATP binding"/>
    <property type="evidence" value="ECO:0007669"/>
    <property type="project" value="UniProtKB-KW"/>
</dbReference>
<dbReference type="AlphaFoldDB" id="A0AAN9ANM1"/>
<dbReference type="InterPro" id="IPR011993">
    <property type="entry name" value="PH-like_dom_sf"/>
</dbReference>
<feature type="domain" description="MyTH4" evidence="7">
    <location>
        <begin position="1"/>
        <end position="116"/>
    </location>
</feature>
<dbReference type="Gene3D" id="1.25.40.530">
    <property type="entry name" value="MyTH4 domain"/>
    <property type="match status" value="1"/>
</dbReference>
<dbReference type="SUPFAM" id="SSF54236">
    <property type="entry name" value="Ubiquitin-like"/>
    <property type="match status" value="1"/>
</dbReference>
<dbReference type="GO" id="GO:0003779">
    <property type="term" value="F:actin binding"/>
    <property type="evidence" value="ECO:0007669"/>
    <property type="project" value="UniProtKB-KW"/>
</dbReference>
<dbReference type="SUPFAM" id="SSF50729">
    <property type="entry name" value="PH domain-like"/>
    <property type="match status" value="1"/>
</dbReference>
<accession>A0AAN9ANM1</accession>
<dbReference type="InterPro" id="IPR019749">
    <property type="entry name" value="Band_41_domain"/>
</dbReference>
<comment type="similarity">
    <text evidence="2">Belongs to the TRAFAC class myosin-kinesin ATPase superfamily. Myosin family.</text>
</comment>
<dbReference type="InterPro" id="IPR019748">
    <property type="entry name" value="FERM_central"/>
</dbReference>
<dbReference type="Pfam" id="PF24522">
    <property type="entry name" value="KRIT1_FRMD8_FERM_C"/>
    <property type="match status" value="1"/>
</dbReference>
<dbReference type="InterPro" id="IPR051567">
    <property type="entry name" value="Unconventional_Myosin_ATPase"/>
</dbReference>
<dbReference type="InterPro" id="IPR000299">
    <property type="entry name" value="FERM_domain"/>
</dbReference>
<name>A0AAN9ANM1_9CAEN</name>
<protein>
    <submittedName>
        <fullName evidence="8">Uncharacterized protein</fullName>
    </submittedName>
</protein>
<dbReference type="GO" id="GO:0005737">
    <property type="term" value="C:cytoplasm"/>
    <property type="evidence" value="ECO:0007669"/>
    <property type="project" value="UniProtKB-SubCell"/>
</dbReference>
<dbReference type="Gene3D" id="1.20.80.10">
    <property type="match status" value="1"/>
</dbReference>
<dbReference type="SMART" id="SM00139">
    <property type="entry name" value="MyTH4"/>
    <property type="match status" value="1"/>
</dbReference>
<comment type="subcellular location">
    <subcellularLocation>
        <location evidence="1">Cytoplasm</location>
    </subcellularLocation>
</comment>
<comment type="caution">
    <text evidence="8">The sequence shown here is derived from an EMBL/GenBank/DDBJ whole genome shotgun (WGS) entry which is preliminary data.</text>
</comment>
<evidence type="ECO:0000259" key="7">
    <source>
        <dbReference type="PROSITE" id="PS51016"/>
    </source>
</evidence>
<evidence type="ECO:0000256" key="4">
    <source>
        <dbReference type="ARBA" id="ARBA00022737"/>
    </source>
</evidence>
<reference evidence="8 9" key="1">
    <citation type="submission" date="2024-02" db="EMBL/GenBank/DDBJ databases">
        <title>Chromosome-scale genome assembly of the rough periwinkle Littorina saxatilis.</title>
        <authorList>
            <person name="De Jode A."/>
            <person name="Faria R."/>
            <person name="Formenti G."/>
            <person name="Sims Y."/>
            <person name="Smith T.P."/>
            <person name="Tracey A."/>
            <person name="Wood J.M.D."/>
            <person name="Zagrodzka Z.B."/>
            <person name="Johannesson K."/>
            <person name="Butlin R.K."/>
            <person name="Leder E.H."/>
        </authorList>
    </citation>
    <scope>NUCLEOTIDE SEQUENCE [LARGE SCALE GENOMIC DNA]</scope>
    <source>
        <strain evidence="8">Snail1</strain>
        <tissue evidence="8">Muscle</tissue>
    </source>
</reference>
<keyword evidence="9" id="KW-1185">Reference proteome</keyword>
<dbReference type="Gene3D" id="2.30.29.30">
    <property type="entry name" value="Pleckstrin-homology domain (PH domain)/Phosphotyrosine-binding domain (PTB)"/>
    <property type="match status" value="1"/>
</dbReference>
<dbReference type="InterPro" id="IPR057096">
    <property type="entry name" value="KRIT1_FRMD8_FERM_C"/>
</dbReference>
<evidence type="ECO:0000256" key="3">
    <source>
        <dbReference type="ARBA" id="ARBA00022490"/>
    </source>
</evidence>
<keyword evidence="3" id="KW-0963">Cytoplasm</keyword>
<dbReference type="SMART" id="SM00295">
    <property type="entry name" value="B41"/>
    <property type="match status" value="1"/>
</dbReference>
<dbReference type="Gene3D" id="3.10.20.90">
    <property type="entry name" value="Phosphatidylinositol 3-kinase Catalytic Subunit, Chain A, domain 1"/>
    <property type="match status" value="1"/>
</dbReference>
<dbReference type="InterPro" id="IPR038185">
    <property type="entry name" value="MyTH4_dom_sf"/>
</dbReference>
<evidence type="ECO:0000259" key="6">
    <source>
        <dbReference type="PROSITE" id="PS50057"/>
    </source>
</evidence>
<organism evidence="8 9">
    <name type="scientific">Littorina saxatilis</name>
    <dbReference type="NCBI Taxonomy" id="31220"/>
    <lineage>
        <taxon>Eukaryota</taxon>
        <taxon>Metazoa</taxon>
        <taxon>Spiralia</taxon>
        <taxon>Lophotrochozoa</taxon>
        <taxon>Mollusca</taxon>
        <taxon>Gastropoda</taxon>
        <taxon>Caenogastropoda</taxon>
        <taxon>Littorinimorpha</taxon>
        <taxon>Littorinoidea</taxon>
        <taxon>Littorinidae</taxon>
        <taxon>Littorina</taxon>
    </lineage>
</organism>
<dbReference type="Pfam" id="PF00784">
    <property type="entry name" value="MyTH4"/>
    <property type="match status" value="1"/>
</dbReference>
<keyword evidence="4" id="KW-0677">Repeat</keyword>
<sequence length="443" mass="50671">MRDLAVRQELSDVELSNDYIIDPARRNKYLRDEIYCMLIKQLTNNPDKASEERGWVLMSLLCATATPHGELFDHCVGFLRGTKNRQARACAEFLTAQKSSGSRLFPPHVLEHEMLTKGQPNVRVQVMLPSGTPLTMEVGSRTRVSEIKREVKQRLHLQTAAEYSLFLSGRESMHSLPDRGFYFDCLTQAENYWLRLKQRRNSTGGPPPPPPNLVMLKKIWVNVTPGGDPEADRCFHFPQEVPNFVRGYHKCSKEQVIQLAALLYRARFGNDNKQFAKFSEIAPTLLPRGFPPNGKLDDVKKEVETEYEKTNGITQDEARLRFLRVAVTWPTYGSVFFEVKQRVSKSLPKYCLLGINTSGVHISDLQSKEIIQTHEFTKIPNWAFDENSFTLIIMGNNGTTKLLLETNVGHNMDDVLMSHISWVMNNQMKRKHGFYNNVGESFC</sequence>
<dbReference type="InterPro" id="IPR014352">
    <property type="entry name" value="FERM/acyl-CoA-bd_prot_sf"/>
</dbReference>
<dbReference type="InterPro" id="IPR000857">
    <property type="entry name" value="MyTH4_dom"/>
</dbReference>
<dbReference type="Pfam" id="PF21989">
    <property type="entry name" value="RA_2"/>
    <property type="match status" value="1"/>
</dbReference>
<dbReference type="Proteomes" id="UP001374579">
    <property type="component" value="Unassembled WGS sequence"/>
</dbReference>
<evidence type="ECO:0000256" key="5">
    <source>
        <dbReference type="ARBA" id="ARBA00023203"/>
    </source>
</evidence>
<feature type="domain" description="FERM" evidence="6">
    <location>
        <begin position="122"/>
        <end position="427"/>
    </location>
</feature>